<dbReference type="RefSeq" id="WP_038290767.1">
    <property type="nucleotide sequence ID" value="NZ_JAEVHG010000017.1"/>
</dbReference>
<evidence type="ECO:0000256" key="3">
    <source>
        <dbReference type="ARBA" id="ARBA00022989"/>
    </source>
</evidence>
<keyword evidence="2 6" id="KW-0812">Transmembrane</keyword>
<evidence type="ECO:0000256" key="2">
    <source>
        <dbReference type="ARBA" id="ARBA00022692"/>
    </source>
</evidence>
<feature type="transmembrane region" description="Helical" evidence="6">
    <location>
        <begin position="34"/>
        <end position="56"/>
    </location>
</feature>
<keyword evidence="4 6" id="KW-0472">Membrane</keyword>
<dbReference type="Pfam" id="PF09685">
    <property type="entry name" value="MamF_MmsF"/>
    <property type="match status" value="1"/>
</dbReference>
<evidence type="ECO:0000313" key="7">
    <source>
        <dbReference type="EMBL" id="RDH44497.1"/>
    </source>
</evidence>
<reference evidence="7 8" key="1">
    <citation type="submission" date="2017-04" db="EMBL/GenBank/DDBJ databases">
        <title>Draft genome sequence of Zooshikella ganghwensis VG4 isolated from Red Sea sediments.</title>
        <authorList>
            <person name="Rehman Z."/>
            <person name="Alam I."/>
            <person name="Kamau A."/>
            <person name="Bajic V."/>
            <person name="Leiknes T."/>
        </authorList>
    </citation>
    <scope>NUCLEOTIDE SEQUENCE [LARGE SCALE GENOMIC DNA]</scope>
    <source>
        <strain evidence="7 8">VG4</strain>
    </source>
</reference>
<sequence>MDEQEQKPVKQVEEHSSSDIPSAEERNWAMACHLSAFTGILVPFGFILAPLIIWLVKKDTMPLVAKHGVESVNFQITFLLIYVVCTVLLFVLIGFVLLPIAMLVHAIFIIMASIKVSNGEDYRYPFAIRLIS</sequence>
<organism evidence="7 8">
    <name type="scientific">Zooshikella ganghwensis</name>
    <dbReference type="NCBI Taxonomy" id="202772"/>
    <lineage>
        <taxon>Bacteria</taxon>
        <taxon>Pseudomonadati</taxon>
        <taxon>Pseudomonadota</taxon>
        <taxon>Gammaproteobacteria</taxon>
        <taxon>Oceanospirillales</taxon>
        <taxon>Zooshikellaceae</taxon>
        <taxon>Zooshikella</taxon>
    </lineage>
</organism>
<dbReference type="EMBL" id="NDXW01000001">
    <property type="protein sequence ID" value="RDH44497.1"/>
    <property type="molecule type" value="Genomic_DNA"/>
</dbReference>
<evidence type="ECO:0000256" key="6">
    <source>
        <dbReference type="SAM" id="Phobius"/>
    </source>
</evidence>
<feature type="region of interest" description="Disordered" evidence="5">
    <location>
        <begin position="1"/>
        <end position="20"/>
    </location>
</feature>
<gene>
    <name evidence="7" type="ORF">B9G39_14200</name>
</gene>
<comment type="subcellular location">
    <subcellularLocation>
        <location evidence="1">Membrane</location>
        <topology evidence="1">Multi-pass membrane protein</topology>
    </subcellularLocation>
</comment>
<dbReference type="Proteomes" id="UP000257039">
    <property type="component" value="Unassembled WGS sequence"/>
</dbReference>
<dbReference type="AlphaFoldDB" id="A0A4P9VPQ4"/>
<dbReference type="InterPro" id="IPR019109">
    <property type="entry name" value="MamF_MmsF"/>
</dbReference>
<feature type="transmembrane region" description="Helical" evidence="6">
    <location>
        <begin position="76"/>
        <end position="109"/>
    </location>
</feature>
<evidence type="ECO:0000256" key="5">
    <source>
        <dbReference type="SAM" id="MobiDB-lite"/>
    </source>
</evidence>
<protein>
    <submittedName>
        <fullName evidence="7">DUF4870 domain-containing protein</fullName>
    </submittedName>
</protein>
<accession>A0A4P9VPQ4</accession>
<keyword evidence="8" id="KW-1185">Reference proteome</keyword>
<evidence type="ECO:0000256" key="4">
    <source>
        <dbReference type="ARBA" id="ARBA00023136"/>
    </source>
</evidence>
<comment type="caution">
    <text evidence="7">The sequence shown here is derived from an EMBL/GenBank/DDBJ whole genome shotgun (WGS) entry which is preliminary data.</text>
</comment>
<evidence type="ECO:0000256" key="1">
    <source>
        <dbReference type="ARBA" id="ARBA00004141"/>
    </source>
</evidence>
<evidence type="ECO:0000313" key="8">
    <source>
        <dbReference type="Proteomes" id="UP000257039"/>
    </source>
</evidence>
<keyword evidence="3 6" id="KW-1133">Transmembrane helix</keyword>
<name>A0A4P9VPQ4_9GAMM</name>
<proteinExistence type="predicted"/>